<dbReference type="CDD" id="cd09110">
    <property type="entry name" value="PLDc_CLS_1"/>
    <property type="match status" value="1"/>
</dbReference>
<feature type="active site" evidence="12">
    <location>
        <position position="225"/>
    </location>
</feature>
<name>A0AA43RJZ6_9LACT</name>
<dbReference type="Gene3D" id="3.30.870.10">
    <property type="entry name" value="Endonuclease Chain A"/>
    <property type="match status" value="2"/>
</dbReference>
<evidence type="ECO:0000256" key="4">
    <source>
        <dbReference type="ARBA" id="ARBA00022679"/>
    </source>
</evidence>
<evidence type="ECO:0000256" key="13">
    <source>
        <dbReference type="NCBIfam" id="TIGR04265"/>
    </source>
</evidence>
<dbReference type="InterPro" id="IPR022924">
    <property type="entry name" value="Cardiolipin_synthase"/>
</dbReference>
<dbReference type="EC" id="2.7.8.-" evidence="12 13"/>
<keyword evidence="8 12" id="KW-0443">Lipid metabolism</keyword>
<dbReference type="InterPro" id="IPR001736">
    <property type="entry name" value="PLipase_D/transphosphatidylase"/>
</dbReference>
<accession>A0AA43RJZ6</accession>
<evidence type="ECO:0000313" key="15">
    <source>
        <dbReference type="EMBL" id="MDO5456902.1"/>
    </source>
</evidence>
<evidence type="ECO:0000256" key="2">
    <source>
        <dbReference type="ARBA" id="ARBA00022475"/>
    </source>
</evidence>
<feature type="transmembrane region" description="Helical" evidence="12">
    <location>
        <begin position="36"/>
        <end position="54"/>
    </location>
</feature>
<sequence length="485" mass="55984">MTTIIYIIVIALIINTILAIITVFKEKREISATWAWLLVLNLLPGLGFILYSFLGRKISQDQIFDLKTQKLIGISQVVEHQKEHLKKDTLTFPPSIDHDETYQLIRLIINKGNAPITSQNSVQIYNDGHDKFEQLIKDIYTAQDHVHIMYYIFRDDRLGSRIIQALEDRASQGVEVCLMFDSLGSRGVRQSSFEQLISQGGKVIRSLEREYKIFNTNINFRNHRKMVIIDSKIGYIGGFNVGDDYLGEYDHMGYWRDTHLRLEGESVLALHARFIMDWNASTKDESIKLKPREEYFVEHPCETNTMVQLLSSGPDNEDQMNKKAFMKMISQASESIVIQTPYFIPDEGFMETLKIAIASGIDVKMMIPNKPDHPFIYQATLYYARELVDAGAEIYIYDNGFIHSKFMVIDGAISTVGTSNFDIRSFKLNFEINAYLYSDELSQQLVQDFNNDIDLSYQLTEERIGEFTKWELFKQAFSRLLSPIL</sequence>
<comment type="caution">
    <text evidence="15">The sequence shown here is derived from an EMBL/GenBank/DDBJ whole genome shotgun (WGS) entry which is preliminary data.</text>
</comment>
<evidence type="ECO:0000256" key="9">
    <source>
        <dbReference type="ARBA" id="ARBA00023136"/>
    </source>
</evidence>
<dbReference type="Pfam" id="PF13396">
    <property type="entry name" value="PLDc_N"/>
    <property type="match status" value="1"/>
</dbReference>
<keyword evidence="10 12" id="KW-0594">Phospholipid biosynthesis</keyword>
<protein>
    <recommendedName>
        <fullName evidence="12 13">Cardiolipin synthase</fullName>
        <shortName evidence="12">CL synthase</shortName>
        <ecNumber evidence="12 13">2.7.8.-</ecNumber>
    </recommendedName>
</protein>
<comment type="similarity">
    <text evidence="12">Belongs to the phospholipase D family. Cardiolipin synthase subfamily.</text>
</comment>
<dbReference type="PANTHER" id="PTHR21248">
    <property type="entry name" value="CARDIOLIPIN SYNTHASE"/>
    <property type="match status" value="1"/>
</dbReference>
<feature type="transmembrane region" description="Helical" evidence="12">
    <location>
        <begin position="6"/>
        <end position="24"/>
    </location>
</feature>
<dbReference type="Proteomes" id="UP001171751">
    <property type="component" value="Unassembled WGS sequence"/>
</dbReference>
<evidence type="ECO:0000256" key="8">
    <source>
        <dbReference type="ARBA" id="ARBA00023098"/>
    </source>
</evidence>
<evidence type="ECO:0000313" key="16">
    <source>
        <dbReference type="Proteomes" id="UP001171751"/>
    </source>
</evidence>
<comment type="subcellular location">
    <subcellularLocation>
        <location evidence="1 12">Cell membrane</location>
        <topology evidence="1 12">Multi-pass membrane protein</topology>
    </subcellularLocation>
</comment>
<dbReference type="Pfam" id="PF13091">
    <property type="entry name" value="PLDc_2"/>
    <property type="match status" value="2"/>
</dbReference>
<feature type="active site" evidence="12">
    <location>
        <position position="230"/>
    </location>
</feature>
<feature type="domain" description="PLD phosphodiesterase" evidence="14">
    <location>
        <begin position="398"/>
        <end position="425"/>
    </location>
</feature>
<evidence type="ECO:0000256" key="7">
    <source>
        <dbReference type="ARBA" id="ARBA00022989"/>
    </source>
</evidence>
<evidence type="ECO:0000256" key="1">
    <source>
        <dbReference type="ARBA" id="ARBA00004651"/>
    </source>
</evidence>
<dbReference type="GO" id="GO:0032049">
    <property type="term" value="P:cardiolipin biosynthetic process"/>
    <property type="evidence" value="ECO:0007669"/>
    <property type="project" value="UniProtKB-UniRule"/>
</dbReference>
<organism evidence="15 16">
    <name type="scientific">Atopococcus tabaci</name>
    <dbReference type="NCBI Taxonomy" id="269774"/>
    <lineage>
        <taxon>Bacteria</taxon>
        <taxon>Bacillati</taxon>
        <taxon>Bacillota</taxon>
        <taxon>Bacilli</taxon>
        <taxon>Lactobacillales</taxon>
        <taxon>Carnobacteriaceae</taxon>
        <taxon>Atopococcus</taxon>
    </lineage>
</organism>
<dbReference type="EMBL" id="JAUNQW010000002">
    <property type="protein sequence ID" value="MDO5456902.1"/>
    <property type="molecule type" value="Genomic_DNA"/>
</dbReference>
<dbReference type="GO" id="GO:0005886">
    <property type="term" value="C:plasma membrane"/>
    <property type="evidence" value="ECO:0007669"/>
    <property type="project" value="UniProtKB-SubCell"/>
</dbReference>
<evidence type="ECO:0000256" key="12">
    <source>
        <dbReference type="HAMAP-Rule" id="MF_01916"/>
    </source>
</evidence>
<dbReference type="PROSITE" id="PS50035">
    <property type="entry name" value="PLD"/>
    <property type="match status" value="2"/>
</dbReference>
<keyword evidence="9 12" id="KW-0472">Membrane</keyword>
<evidence type="ECO:0000256" key="11">
    <source>
        <dbReference type="ARBA" id="ARBA00023264"/>
    </source>
</evidence>
<feature type="active site" evidence="12">
    <location>
        <position position="403"/>
    </location>
</feature>
<keyword evidence="2 12" id="KW-1003">Cell membrane</keyword>
<keyword evidence="4 12" id="KW-0808">Transferase</keyword>
<dbReference type="InterPro" id="IPR030874">
    <property type="entry name" value="Cardiolipin_synth_Firmi"/>
</dbReference>
<keyword evidence="5 12" id="KW-0812">Transmembrane</keyword>
<dbReference type="NCBIfam" id="TIGR04265">
    <property type="entry name" value="bac_cardiolipin"/>
    <property type="match status" value="1"/>
</dbReference>
<dbReference type="SUPFAM" id="SSF56024">
    <property type="entry name" value="Phospholipase D/nuclease"/>
    <property type="match status" value="2"/>
</dbReference>
<keyword evidence="3 12" id="KW-0444">Lipid biosynthesis</keyword>
<dbReference type="FunFam" id="3.30.870.10:FF:000014">
    <property type="entry name" value="Cardiolipin synthase"/>
    <property type="match status" value="1"/>
</dbReference>
<dbReference type="GO" id="GO:0008808">
    <property type="term" value="F:cardiolipin synthase activity"/>
    <property type="evidence" value="ECO:0007669"/>
    <property type="project" value="UniProtKB-UniRule"/>
</dbReference>
<dbReference type="InterPro" id="IPR025202">
    <property type="entry name" value="PLD-like_dom"/>
</dbReference>
<comment type="catalytic activity">
    <reaction evidence="12">
        <text>2 a 1,2-diacyl-sn-glycero-3-phospho-(1'-sn-glycerol) = a cardiolipin + glycerol</text>
        <dbReference type="Rhea" id="RHEA:31451"/>
        <dbReference type="ChEBI" id="CHEBI:17754"/>
        <dbReference type="ChEBI" id="CHEBI:62237"/>
        <dbReference type="ChEBI" id="CHEBI:64716"/>
    </reaction>
</comment>
<reference evidence="15" key="1">
    <citation type="submission" date="2023-07" db="EMBL/GenBank/DDBJ databases">
        <title>Between Cages and Wild: Unraveling the Impact of Captivity on Animal Microbiomes and Antimicrobial Resistance.</title>
        <authorList>
            <person name="Schmartz G.P."/>
            <person name="Rehner J."/>
            <person name="Schuff M.J."/>
            <person name="Becker S.L."/>
            <person name="Kravczyk M."/>
            <person name="Gurevich A."/>
            <person name="Francke R."/>
            <person name="Mueller R."/>
            <person name="Keller V."/>
            <person name="Keller A."/>
        </authorList>
    </citation>
    <scope>NUCLEOTIDE SEQUENCE</scope>
    <source>
        <strain evidence="15">S39M_St_73</strain>
    </source>
</reference>
<dbReference type="AlphaFoldDB" id="A0AA43RJZ6"/>
<dbReference type="PANTHER" id="PTHR21248:SF22">
    <property type="entry name" value="PHOSPHOLIPASE D"/>
    <property type="match status" value="1"/>
</dbReference>
<evidence type="ECO:0000259" key="14">
    <source>
        <dbReference type="PROSITE" id="PS50035"/>
    </source>
</evidence>
<evidence type="ECO:0000256" key="3">
    <source>
        <dbReference type="ARBA" id="ARBA00022516"/>
    </source>
</evidence>
<evidence type="ECO:0000256" key="6">
    <source>
        <dbReference type="ARBA" id="ARBA00022737"/>
    </source>
</evidence>
<keyword evidence="16" id="KW-1185">Reference proteome</keyword>
<dbReference type="CDD" id="cd09112">
    <property type="entry name" value="PLDc_CLS_2"/>
    <property type="match status" value="1"/>
</dbReference>
<evidence type="ECO:0000256" key="10">
    <source>
        <dbReference type="ARBA" id="ARBA00023209"/>
    </source>
</evidence>
<feature type="domain" description="PLD phosphodiesterase" evidence="14">
    <location>
        <begin position="218"/>
        <end position="245"/>
    </location>
</feature>
<feature type="active site" evidence="12">
    <location>
        <position position="223"/>
    </location>
</feature>
<keyword evidence="6" id="KW-0677">Repeat</keyword>
<keyword evidence="7 12" id="KW-1133">Transmembrane helix</keyword>
<evidence type="ECO:0000256" key="5">
    <source>
        <dbReference type="ARBA" id="ARBA00022692"/>
    </source>
</evidence>
<proteinExistence type="inferred from homology"/>
<dbReference type="InterPro" id="IPR027379">
    <property type="entry name" value="CLS_N"/>
</dbReference>
<dbReference type="HAMAP" id="MF_01916">
    <property type="entry name" value="Cardiolipin_synth_Cls"/>
    <property type="match status" value="1"/>
</dbReference>
<comment type="function">
    <text evidence="12">Catalyzes the reversible phosphatidyl group transfer from one phosphatidylglycerol molecule to another to form cardiolipin (CL) (diphosphatidylglycerol) and glycerol.</text>
</comment>
<gene>
    <name evidence="15" type="primary">cls</name>
    <name evidence="15" type="ORF">Q4F26_01020</name>
</gene>
<dbReference type="SMART" id="SM00155">
    <property type="entry name" value="PLDc"/>
    <property type="match status" value="2"/>
</dbReference>
<feature type="active site" evidence="12">
    <location>
        <position position="410"/>
    </location>
</feature>
<feature type="active site" evidence="12">
    <location>
        <position position="405"/>
    </location>
</feature>
<keyword evidence="11 12" id="KW-1208">Phospholipid metabolism</keyword>